<dbReference type="HOGENOM" id="CLU_2515035_0_0_1"/>
<name>B4GV57_DROPE</name>
<keyword evidence="1" id="KW-0812">Transmembrane</keyword>
<proteinExistence type="predicted"/>
<reference evidence="2 3" key="1">
    <citation type="journal article" date="2007" name="Nature">
        <title>Evolution of genes and genomes on the Drosophila phylogeny.</title>
        <authorList>
            <consortium name="Drosophila 12 Genomes Consortium"/>
            <person name="Clark A.G."/>
            <person name="Eisen M.B."/>
            <person name="Smith D.R."/>
            <person name="Bergman C.M."/>
            <person name="Oliver B."/>
            <person name="Markow T.A."/>
            <person name="Kaufman T.C."/>
            <person name="Kellis M."/>
            <person name="Gelbart W."/>
            <person name="Iyer V.N."/>
            <person name="Pollard D.A."/>
            <person name="Sackton T.B."/>
            <person name="Larracuente A.M."/>
            <person name="Singh N.D."/>
            <person name="Abad J.P."/>
            <person name="Abt D.N."/>
            <person name="Adryan B."/>
            <person name="Aguade M."/>
            <person name="Akashi H."/>
            <person name="Anderson W.W."/>
            <person name="Aquadro C.F."/>
            <person name="Ardell D.H."/>
            <person name="Arguello R."/>
            <person name="Artieri C.G."/>
            <person name="Barbash D.A."/>
            <person name="Barker D."/>
            <person name="Barsanti P."/>
            <person name="Batterham P."/>
            <person name="Batzoglou S."/>
            <person name="Begun D."/>
            <person name="Bhutkar A."/>
            <person name="Blanco E."/>
            <person name="Bosak S.A."/>
            <person name="Bradley R.K."/>
            <person name="Brand A.D."/>
            <person name="Brent M.R."/>
            <person name="Brooks A.N."/>
            <person name="Brown R.H."/>
            <person name="Butlin R.K."/>
            <person name="Caggese C."/>
            <person name="Calvi B.R."/>
            <person name="Bernardo de Carvalho A."/>
            <person name="Caspi A."/>
            <person name="Castrezana S."/>
            <person name="Celniker S.E."/>
            <person name="Chang J.L."/>
            <person name="Chapple C."/>
            <person name="Chatterji S."/>
            <person name="Chinwalla A."/>
            <person name="Civetta A."/>
            <person name="Clifton S.W."/>
            <person name="Comeron J.M."/>
            <person name="Costello J.C."/>
            <person name="Coyne J.A."/>
            <person name="Daub J."/>
            <person name="David R.G."/>
            <person name="Delcher A.L."/>
            <person name="Delehaunty K."/>
            <person name="Do C.B."/>
            <person name="Ebling H."/>
            <person name="Edwards K."/>
            <person name="Eickbush T."/>
            <person name="Evans J.D."/>
            <person name="Filipski A."/>
            <person name="Findeiss S."/>
            <person name="Freyhult E."/>
            <person name="Fulton L."/>
            <person name="Fulton R."/>
            <person name="Garcia A.C."/>
            <person name="Gardiner A."/>
            <person name="Garfield D.A."/>
            <person name="Garvin B.E."/>
            <person name="Gibson G."/>
            <person name="Gilbert D."/>
            <person name="Gnerre S."/>
            <person name="Godfrey J."/>
            <person name="Good R."/>
            <person name="Gotea V."/>
            <person name="Gravely B."/>
            <person name="Greenberg A.J."/>
            <person name="Griffiths-Jones S."/>
            <person name="Gross S."/>
            <person name="Guigo R."/>
            <person name="Gustafson E.A."/>
            <person name="Haerty W."/>
            <person name="Hahn M.W."/>
            <person name="Halligan D.L."/>
            <person name="Halpern A.L."/>
            <person name="Halter G.M."/>
            <person name="Han M.V."/>
            <person name="Heger A."/>
            <person name="Hillier L."/>
            <person name="Hinrichs A.S."/>
            <person name="Holmes I."/>
            <person name="Hoskins R.A."/>
            <person name="Hubisz M.J."/>
            <person name="Hultmark D."/>
            <person name="Huntley M.A."/>
            <person name="Jaffe D.B."/>
            <person name="Jagadeeshan S."/>
            <person name="Jeck W.R."/>
            <person name="Johnson J."/>
            <person name="Jones C.D."/>
            <person name="Jordan W.C."/>
            <person name="Karpen G.H."/>
            <person name="Kataoka E."/>
            <person name="Keightley P.D."/>
            <person name="Kheradpour P."/>
            <person name="Kirkness E.F."/>
            <person name="Koerich L.B."/>
            <person name="Kristiansen K."/>
            <person name="Kudrna D."/>
            <person name="Kulathinal R.J."/>
            <person name="Kumar S."/>
            <person name="Kwok R."/>
            <person name="Lander E."/>
            <person name="Langley C.H."/>
            <person name="Lapoint R."/>
            <person name="Lazzaro B.P."/>
            <person name="Lee S.J."/>
            <person name="Levesque L."/>
            <person name="Li R."/>
            <person name="Lin C.F."/>
            <person name="Lin M.F."/>
            <person name="Lindblad-Toh K."/>
            <person name="Llopart A."/>
            <person name="Long M."/>
            <person name="Low L."/>
            <person name="Lozovsky E."/>
            <person name="Lu J."/>
            <person name="Luo M."/>
            <person name="Machado C.A."/>
            <person name="Makalowski W."/>
            <person name="Marzo M."/>
            <person name="Matsuda M."/>
            <person name="Matzkin L."/>
            <person name="McAllister B."/>
            <person name="McBride C.S."/>
            <person name="McKernan B."/>
            <person name="McKernan K."/>
            <person name="Mendez-Lago M."/>
            <person name="Minx P."/>
            <person name="Mollenhauer M.U."/>
            <person name="Montooth K."/>
            <person name="Mount S.M."/>
            <person name="Mu X."/>
            <person name="Myers E."/>
            <person name="Negre B."/>
            <person name="Newfeld S."/>
            <person name="Nielsen R."/>
            <person name="Noor M.A."/>
            <person name="O'Grady P."/>
            <person name="Pachter L."/>
            <person name="Papaceit M."/>
            <person name="Parisi M.J."/>
            <person name="Parisi M."/>
            <person name="Parts L."/>
            <person name="Pedersen J.S."/>
            <person name="Pesole G."/>
            <person name="Phillippy A.M."/>
            <person name="Ponting C.P."/>
            <person name="Pop M."/>
            <person name="Porcelli D."/>
            <person name="Powell J.R."/>
            <person name="Prohaska S."/>
            <person name="Pruitt K."/>
            <person name="Puig M."/>
            <person name="Quesneville H."/>
            <person name="Ram K.R."/>
            <person name="Rand D."/>
            <person name="Rasmussen M.D."/>
            <person name="Reed L.K."/>
            <person name="Reenan R."/>
            <person name="Reily A."/>
            <person name="Remington K.A."/>
            <person name="Rieger T.T."/>
            <person name="Ritchie M.G."/>
            <person name="Robin C."/>
            <person name="Rogers Y.H."/>
            <person name="Rohde C."/>
            <person name="Rozas J."/>
            <person name="Rubenfield M.J."/>
            <person name="Ruiz A."/>
            <person name="Russo S."/>
            <person name="Salzberg S.L."/>
            <person name="Sanchez-Gracia A."/>
            <person name="Saranga D.J."/>
            <person name="Sato H."/>
            <person name="Schaeffer S.W."/>
            <person name="Schatz M.C."/>
            <person name="Schlenke T."/>
            <person name="Schwartz R."/>
            <person name="Segarra C."/>
            <person name="Singh R.S."/>
            <person name="Sirot L."/>
            <person name="Sirota M."/>
            <person name="Sisneros N.B."/>
            <person name="Smith C.D."/>
            <person name="Smith T.F."/>
            <person name="Spieth J."/>
            <person name="Stage D.E."/>
            <person name="Stark A."/>
            <person name="Stephan W."/>
            <person name="Strausberg R.L."/>
            <person name="Strempel S."/>
            <person name="Sturgill D."/>
            <person name="Sutton G."/>
            <person name="Sutton G.G."/>
            <person name="Tao W."/>
            <person name="Teichmann S."/>
            <person name="Tobari Y.N."/>
            <person name="Tomimura Y."/>
            <person name="Tsolas J.M."/>
            <person name="Valente V.L."/>
            <person name="Venter E."/>
            <person name="Venter J.C."/>
            <person name="Vicario S."/>
            <person name="Vieira F.G."/>
            <person name="Vilella A.J."/>
            <person name="Villasante A."/>
            <person name="Walenz B."/>
            <person name="Wang J."/>
            <person name="Wasserman M."/>
            <person name="Watts T."/>
            <person name="Wilson D."/>
            <person name="Wilson R.K."/>
            <person name="Wing R.A."/>
            <person name="Wolfner M.F."/>
            <person name="Wong A."/>
            <person name="Wong G.K."/>
            <person name="Wu C.I."/>
            <person name="Wu G."/>
            <person name="Yamamoto D."/>
            <person name="Yang H.P."/>
            <person name="Yang S.P."/>
            <person name="Yorke J.A."/>
            <person name="Yoshida K."/>
            <person name="Zdobnov E."/>
            <person name="Zhang P."/>
            <person name="Zhang Y."/>
            <person name="Zimin A.V."/>
            <person name="Baldwin J."/>
            <person name="Abdouelleil A."/>
            <person name="Abdulkadir J."/>
            <person name="Abebe A."/>
            <person name="Abera B."/>
            <person name="Abreu J."/>
            <person name="Acer S.C."/>
            <person name="Aftuck L."/>
            <person name="Alexander A."/>
            <person name="An P."/>
            <person name="Anderson E."/>
            <person name="Anderson S."/>
            <person name="Arachi H."/>
            <person name="Azer M."/>
            <person name="Bachantsang P."/>
            <person name="Barry A."/>
            <person name="Bayul T."/>
            <person name="Berlin A."/>
            <person name="Bessette D."/>
            <person name="Bloom T."/>
            <person name="Blye J."/>
            <person name="Boguslavskiy L."/>
            <person name="Bonnet C."/>
            <person name="Boukhgalter B."/>
            <person name="Bourzgui I."/>
            <person name="Brown A."/>
            <person name="Cahill P."/>
            <person name="Channer S."/>
            <person name="Cheshatsang Y."/>
            <person name="Chuda L."/>
            <person name="Citroen M."/>
            <person name="Collymore A."/>
            <person name="Cooke P."/>
            <person name="Costello M."/>
            <person name="D'Aco K."/>
            <person name="Daza R."/>
            <person name="De Haan G."/>
            <person name="DeGray S."/>
            <person name="DeMaso C."/>
            <person name="Dhargay N."/>
            <person name="Dooley K."/>
            <person name="Dooley E."/>
            <person name="Doricent M."/>
            <person name="Dorje P."/>
            <person name="Dorjee K."/>
            <person name="Dupes A."/>
            <person name="Elong R."/>
            <person name="Falk J."/>
            <person name="Farina A."/>
            <person name="Faro S."/>
            <person name="Ferguson D."/>
            <person name="Fisher S."/>
            <person name="Foley C.D."/>
            <person name="Franke A."/>
            <person name="Friedrich D."/>
            <person name="Gadbois L."/>
            <person name="Gearin G."/>
            <person name="Gearin C.R."/>
            <person name="Giannoukos G."/>
            <person name="Goode T."/>
            <person name="Graham J."/>
            <person name="Grandbois E."/>
            <person name="Grewal S."/>
            <person name="Gyaltsen K."/>
            <person name="Hafez N."/>
            <person name="Hagos B."/>
            <person name="Hall J."/>
            <person name="Henson C."/>
            <person name="Hollinger A."/>
            <person name="Honan T."/>
            <person name="Huard M.D."/>
            <person name="Hughes L."/>
            <person name="Hurhula B."/>
            <person name="Husby M.E."/>
            <person name="Kamat A."/>
            <person name="Kanga B."/>
            <person name="Kashin S."/>
            <person name="Khazanovich D."/>
            <person name="Kisner P."/>
            <person name="Lance K."/>
            <person name="Lara M."/>
            <person name="Lee W."/>
            <person name="Lennon N."/>
            <person name="Letendre F."/>
            <person name="LeVine R."/>
            <person name="Lipovsky A."/>
            <person name="Liu X."/>
            <person name="Liu J."/>
            <person name="Liu S."/>
            <person name="Lokyitsang T."/>
            <person name="Lokyitsang Y."/>
            <person name="Lubonja R."/>
            <person name="Lui A."/>
            <person name="MacDonald P."/>
            <person name="Magnisalis V."/>
            <person name="Maru K."/>
            <person name="Matthews C."/>
            <person name="McCusker W."/>
            <person name="McDonough S."/>
            <person name="Mehta T."/>
            <person name="Meldrim J."/>
            <person name="Meneus L."/>
            <person name="Mihai O."/>
            <person name="Mihalev A."/>
            <person name="Mihova T."/>
            <person name="Mittelman R."/>
            <person name="Mlenga V."/>
            <person name="Montmayeur A."/>
            <person name="Mulrain L."/>
            <person name="Navidi A."/>
            <person name="Naylor J."/>
            <person name="Negash T."/>
            <person name="Nguyen T."/>
            <person name="Nguyen N."/>
            <person name="Nicol R."/>
            <person name="Norbu C."/>
            <person name="Norbu N."/>
            <person name="Novod N."/>
            <person name="O'Neill B."/>
            <person name="Osman S."/>
            <person name="Markiewicz E."/>
            <person name="Oyono O.L."/>
            <person name="Patti C."/>
            <person name="Phunkhang P."/>
            <person name="Pierre F."/>
            <person name="Priest M."/>
            <person name="Raghuraman S."/>
            <person name="Rege F."/>
            <person name="Reyes R."/>
            <person name="Rise C."/>
            <person name="Rogov P."/>
            <person name="Ross K."/>
            <person name="Ryan E."/>
            <person name="Settipalli S."/>
            <person name="Shea T."/>
            <person name="Sherpa N."/>
            <person name="Shi L."/>
            <person name="Shih D."/>
            <person name="Sparrow T."/>
            <person name="Spaulding J."/>
            <person name="Stalker J."/>
            <person name="Stange-Thomann N."/>
            <person name="Stavropoulos S."/>
            <person name="Stone C."/>
            <person name="Strader C."/>
            <person name="Tesfaye S."/>
            <person name="Thomson T."/>
            <person name="Thoulutsang Y."/>
            <person name="Thoulutsang D."/>
            <person name="Topham K."/>
            <person name="Topping I."/>
            <person name="Tsamla T."/>
            <person name="Vassiliev H."/>
            <person name="Vo A."/>
            <person name="Wangchuk T."/>
            <person name="Wangdi T."/>
            <person name="Weiand M."/>
            <person name="Wilkinson J."/>
            <person name="Wilson A."/>
            <person name="Yadav S."/>
            <person name="Young G."/>
            <person name="Yu Q."/>
            <person name="Zembek L."/>
            <person name="Zhong D."/>
            <person name="Zimmer A."/>
            <person name="Zwirko Z."/>
            <person name="Jaffe D.B."/>
            <person name="Alvarez P."/>
            <person name="Brockman W."/>
            <person name="Butler J."/>
            <person name="Chin C."/>
            <person name="Gnerre S."/>
            <person name="Grabherr M."/>
            <person name="Kleber M."/>
            <person name="Mauceli E."/>
            <person name="MacCallum I."/>
        </authorList>
    </citation>
    <scope>NUCLEOTIDE SEQUENCE [LARGE SCALE GENOMIC DNA]</scope>
    <source>
        <strain evidence="3">MSH-3 / Tucson 14011-0111.49</strain>
    </source>
</reference>
<dbReference type="Proteomes" id="UP000008744">
    <property type="component" value="Unassembled WGS sequence"/>
</dbReference>
<accession>B4GV57</accession>
<dbReference type="OMA" id="ATAYIWN"/>
<keyword evidence="1" id="KW-0472">Membrane</keyword>
<gene>
    <name evidence="2" type="primary">Dper\GL13100</name>
    <name evidence="2" type="ORF">Dper_GL13100</name>
</gene>
<protein>
    <submittedName>
        <fullName evidence="2">GL13100</fullName>
    </submittedName>
</protein>
<organism evidence="3">
    <name type="scientific">Drosophila persimilis</name>
    <name type="common">Fruit fly</name>
    <dbReference type="NCBI Taxonomy" id="7234"/>
    <lineage>
        <taxon>Eukaryota</taxon>
        <taxon>Metazoa</taxon>
        <taxon>Ecdysozoa</taxon>
        <taxon>Arthropoda</taxon>
        <taxon>Hexapoda</taxon>
        <taxon>Insecta</taxon>
        <taxon>Pterygota</taxon>
        <taxon>Neoptera</taxon>
        <taxon>Endopterygota</taxon>
        <taxon>Diptera</taxon>
        <taxon>Brachycera</taxon>
        <taxon>Muscomorpha</taxon>
        <taxon>Ephydroidea</taxon>
        <taxon>Drosophilidae</taxon>
        <taxon>Drosophila</taxon>
        <taxon>Sophophora</taxon>
    </lineage>
</organism>
<evidence type="ECO:0000313" key="2">
    <source>
        <dbReference type="EMBL" id="EDW26594.1"/>
    </source>
</evidence>
<keyword evidence="1" id="KW-1133">Transmembrane helix</keyword>
<sequence>MLPKVVLLMAPIVGGLATAYIWNVIAKMERERQIKNVLIADIEKCVEAVRNSRAQGDVSFEEKDGDAIDPLDEMAELAYQMEFEE</sequence>
<keyword evidence="3" id="KW-1185">Reference proteome</keyword>
<evidence type="ECO:0000256" key="1">
    <source>
        <dbReference type="SAM" id="Phobius"/>
    </source>
</evidence>
<dbReference type="EMBL" id="CH479192">
    <property type="protein sequence ID" value="EDW26594.1"/>
    <property type="molecule type" value="Genomic_DNA"/>
</dbReference>
<feature type="transmembrane region" description="Helical" evidence="1">
    <location>
        <begin position="6"/>
        <end position="25"/>
    </location>
</feature>
<evidence type="ECO:0000313" key="3">
    <source>
        <dbReference type="Proteomes" id="UP000008744"/>
    </source>
</evidence>
<dbReference type="AlphaFoldDB" id="B4GV57"/>